<dbReference type="Gene3D" id="3.90.25.10">
    <property type="entry name" value="UDP-galactose 4-epimerase, domain 1"/>
    <property type="match status" value="1"/>
</dbReference>
<name>A0ABM3LHK4_BICAN</name>
<evidence type="ECO:0000313" key="5">
    <source>
        <dbReference type="RefSeq" id="XP_052738545.1"/>
    </source>
</evidence>
<keyword evidence="4" id="KW-1185">Reference proteome</keyword>
<dbReference type="Gene3D" id="3.40.50.720">
    <property type="entry name" value="NAD(P)-binding Rossmann-like Domain"/>
    <property type="match status" value="1"/>
</dbReference>
<dbReference type="GeneID" id="112049426"/>
<dbReference type="InterPro" id="IPR050005">
    <property type="entry name" value="DenD"/>
</dbReference>
<feature type="domain" description="NAD-dependent epimerase/dehydratase" evidence="3">
    <location>
        <begin position="3"/>
        <end position="200"/>
    </location>
</feature>
<protein>
    <submittedName>
        <fullName evidence="5">D-erythronate dehydrogenase-like</fullName>
    </submittedName>
</protein>
<evidence type="ECO:0000259" key="3">
    <source>
        <dbReference type="Pfam" id="PF01370"/>
    </source>
</evidence>
<gene>
    <name evidence="5" type="primary">LOC112049426</name>
</gene>
<dbReference type="Pfam" id="PF01370">
    <property type="entry name" value="Epimerase"/>
    <property type="match status" value="1"/>
</dbReference>
<evidence type="ECO:0000256" key="1">
    <source>
        <dbReference type="ARBA" id="ARBA00022857"/>
    </source>
</evidence>
<accession>A0ABM3LHK4</accession>
<dbReference type="InterPro" id="IPR001509">
    <property type="entry name" value="Epimerase_deHydtase"/>
</dbReference>
<keyword evidence="2" id="KW-0119">Carbohydrate metabolism</keyword>
<dbReference type="Proteomes" id="UP001652582">
    <property type="component" value="Chromosome 7"/>
</dbReference>
<evidence type="ECO:0000256" key="2">
    <source>
        <dbReference type="ARBA" id="ARBA00023277"/>
    </source>
</evidence>
<proteinExistence type="predicted"/>
<dbReference type="NCBIfam" id="NF043036">
    <property type="entry name" value="ErythonDh"/>
    <property type="match status" value="1"/>
</dbReference>
<dbReference type="PANTHER" id="PTHR43103:SF3">
    <property type="entry name" value="ADP-L-GLYCERO-D-MANNO-HEPTOSE-6-EPIMERASE"/>
    <property type="match status" value="1"/>
</dbReference>
<evidence type="ECO:0000313" key="4">
    <source>
        <dbReference type="Proteomes" id="UP001652582"/>
    </source>
</evidence>
<dbReference type="PANTHER" id="PTHR43103">
    <property type="entry name" value="NUCLEOSIDE-DIPHOSPHATE-SUGAR EPIMERASE"/>
    <property type="match status" value="1"/>
</dbReference>
<dbReference type="SUPFAM" id="SSF51735">
    <property type="entry name" value="NAD(P)-binding Rossmann-fold domains"/>
    <property type="match status" value="1"/>
</dbReference>
<keyword evidence="1" id="KW-0521">NADP</keyword>
<organism evidence="4 5">
    <name type="scientific">Bicyclus anynana</name>
    <name type="common">Squinting bush brown butterfly</name>
    <dbReference type="NCBI Taxonomy" id="110368"/>
    <lineage>
        <taxon>Eukaryota</taxon>
        <taxon>Metazoa</taxon>
        <taxon>Ecdysozoa</taxon>
        <taxon>Arthropoda</taxon>
        <taxon>Hexapoda</taxon>
        <taxon>Insecta</taxon>
        <taxon>Pterygota</taxon>
        <taxon>Neoptera</taxon>
        <taxon>Endopterygota</taxon>
        <taxon>Lepidoptera</taxon>
        <taxon>Glossata</taxon>
        <taxon>Ditrysia</taxon>
        <taxon>Papilionoidea</taxon>
        <taxon>Nymphalidae</taxon>
        <taxon>Satyrinae</taxon>
        <taxon>Satyrini</taxon>
        <taxon>Mycalesina</taxon>
        <taxon>Bicyclus</taxon>
    </lineage>
</organism>
<reference evidence="5" key="1">
    <citation type="submission" date="2025-08" db="UniProtKB">
        <authorList>
            <consortium name="RefSeq"/>
        </authorList>
    </citation>
    <scope>IDENTIFICATION</scope>
</reference>
<dbReference type="InterPro" id="IPR036291">
    <property type="entry name" value="NAD(P)-bd_dom_sf"/>
</dbReference>
<dbReference type="RefSeq" id="XP_052738545.1">
    <property type="nucleotide sequence ID" value="XM_052882585.1"/>
</dbReference>
<sequence>MNVVVTGAAGFLGQRLAAALLDASAPLPVASLLLVDVSPPGAPGDPRVCALALDLAEPGAAERVVRDCHVLFHLAAAVSGRAEAELDLGLRVNFDATRRLADAARGREPAVRFVFASSVAVYGSAPGAPPDEAAALGPRTSYGCAKAMAELLLQEYSRRGLLDARVVRLPTVSVRGGAPNSAVTSFASGLVREPLAGAASVVPVDGALRLWLSSPATVTRNLLLAGALAPGALGERRALNLPGLSVAVRDMLAALREVAGAAAAARVRFERDERVERMVASLPPALDATRALRLGFVVDESFAQIIRQYIAEREAMNV</sequence>